<dbReference type="InterPro" id="IPR001387">
    <property type="entry name" value="Cro/C1-type_HTH"/>
</dbReference>
<accession>A0ABT2S2D9</accession>
<dbReference type="InterPro" id="IPR014710">
    <property type="entry name" value="RmlC-like_jellyroll"/>
</dbReference>
<dbReference type="InterPro" id="IPR010982">
    <property type="entry name" value="Lambda_DNA-bd_dom_sf"/>
</dbReference>
<comment type="caution">
    <text evidence="3">The sequence shown here is derived from an EMBL/GenBank/DDBJ whole genome shotgun (WGS) entry which is preliminary data.</text>
</comment>
<dbReference type="SUPFAM" id="SSF51182">
    <property type="entry name" value="RmlC-like cupins"/>
    <property type="match status" value="1"/>
</dbReference>
<evidence type="ECO:0000313" key="3">
    <source>
        <dbReference type="EMBL" id="MCU6698754.1"/>
    </source>
</evidence>
<dbReference type="Pfam" id="PF01381">
    <property type="entry name" value="HTH_3"/>
    <property type="match status" value="1"/>
</dbReference>
<dbReference type="PANTHER" id="PTHR46797">
    <property type="entry name" value="HTH-TYPE TRANSCRIPTIONAL REGULATOR"/>
    <property type="match status" value="1"/>
</dbReference>
<evidence type="ECO:0000313" key="4">
    <source>
        <dbReference type="Proteomes" id="UP001207605"/>
    </source>
</evidence>
<dbReference type="InterPro" id="IPR011051">
    <property type="entry name" value="RmlC_Cupin_sf"/>
</dbReference>
<dbReference type="EMBL" id="JAOQJV010000001">
    <property type="protein sequence ID" value="MCU6698754.1"/>
    <property type="molecule type" value="Genomic_DNA"/>
</dbReference>
<dbReference type="Proteomes" id="UP001207605">
    <property type="component" value="Unassembled WGS sequence"/>
</dbReference>
<dbReference type="RefSeq" id="WP_118384303.1">
    <property type="nucleotide sequence ID" value="NZ_JAOQJV010000001.1"/>
</dbReference>
<keyword evidence="4" id="KW-1185">Reference proteome</keyword>
<gene>
    <name evidence="3" type="ORF">OCV65_00650</name>
</gene>
<dbReference type="SMART" id="SM00530">
    <property type="entry name" value="HTH_XRE"/>
    <property type="match status" value="1"/>
</dbReference>
<organism evidence="3 4">
    <name type="scientific">Dorea ammoniilytica</name>
    <dbReference type="NCBI Taxonomy" id="2981788"/>
    <lineage>
        <taxon>Bacteria</taxon>
        <taxon>Bacillati</taxon>
        <taxon>Bacillota</taxon>
        <taxon>Clostridia</taxon>
        <taxon>Lachnospirales</taxon>
        <taxon>Lachnospiraceae</taxon>
        <taxon>Dorea</taxon>
    </lineage>
</organism>
<dbReference type="Gene3D" id="2.60.120.10">
    <property type="entry name" value="Jelly Rolls"/>
    <property type="match status" value="1"/>
</dbReference>
<evidence type="ECO:0000259" key="2">
    <source>
        <dbReference type="PROSITE" id="PS50943"/>
    </source>
</evidence>
<feature type="domain" description="HTH cro/C1-type" evidence="2">
    <location>
        <begin position="14"/>
        <end position="68"/>
    </location>
</feature>
<dbReference type="CDD" id="cd02209">
    <property type="entry name" value="cupin_XRE_C"/>
    <property type="match status" value="1"/>
</dbReference>
<dbReference type="PANTHER" id="PTHR46797:SF2">
    <property type="entry name" value="TRANSCRIPTIONAL REGULATOR"/>
    <property type="match status" value="1"/>
</dbReference>
<dbReference type="CDD" id="cd00093">
    <property type="entry name" value="HTH_XRE"/>
    <property type="match status" value="1"/>
</dbReference>
<dbReference type="SUPFAM" id="SSF47413">
    <property type="entry name" value="lambda repressor-like DNA-binding domains"/>
    <property type="match status" value="1"/>
</dbReference>
<reference evidence="3 4" key="1">
    <citation type="journal article" date="2021" name="ISME Commun">
        <title>Automated analysis of genomic sequences facilitates high-throughput and comprehensive description of bacteria.</title>
        <authorList>
            <person name="Hitch T.C.A."/>
        </authorList>
    </citation>
    <scope>NUCLEOTIDE SEQUENCE [LARGE SCALE GENOMIC DNA]</scope>
    <source>
        <strain evidence="3 4">Sanger_02</strain>
    </source>
</reference>
<dbReference type="InterPro" id="IPR050807">
    <property type="entry name" value="TransReg_Diox_bact_type"/>
</dbReference>
<name>A0ABT2S2D9_9FIRM</name>
<sequence length="185" mass="21186">MELEYVNEHIGRKIKDLRNQNGLTQQELADRTELTKGFISQLERGQVSPSVGTLLDLIECLGTTASDFFKETEEEQIVFSENGFFEKVDDVGNQIQWIVPTAQKYQMEPLLVTIAPHQRLDEDKPHSGEEFGYLISGRVKLHLGEKVYQVKAGNSFYYPAKEKHWIENPGSRPAKFIWVSTPPNF</sequence>
<dbReference type="PROSITE" id="PS50943">
    <property type="entry name" value="HTH_CROC1"/>
    <property type="match status" value="1"/>
</dbReference>
<keyword evidence="1" id="KW-0238">DNA-binding</keyword>
<evidence type="ECO:0000256" key="1">
    <source>
        <dbReference type="ARBA" id="ARBA00023125"/>
    </source>
</evidence>
<proteinExistence type="predicted"/>
<protein>
    <submittedName>
        <fullName evidence="3">Cupin domain-containing protein</fullName>
    </submittedName>
</protein>
<dbReference type="Pfam" id="PF07883">
    <property type="entry name" value="Cupin_2"/>
    <property type="match status" value="1"/>
</dbReference>
<dbReference type="Gene3D" id="1.10.260.40">
    <property type="entry name" value="lambda repressor-like DNA-binding domains"/>
    <property type="match status" value="1"/>
</dbReference>
<dbReference type="InterPro" id="IPR013096">
    <property type="entry name" value="Cupin_2"/>
</dbReference>